<dbReference type="RefSeq" id="WP_369595707.1">
    <property type="nucleotide sequence ID" value="NZ_CP045835.1"/>
</dbReference>
<dbReference type="Proteomes" id="UP000373269">
    <property type="component" value="Chromosome"/>
</dbReference>
<proteinExistence type="predicted"/>
<dbReference type="EMBL" id="CP045835">
    <property type="protein sequence ID" value="QGG51544.1"/>
    <property type="molecule type" value="Genomic_DNA"/>
</dbReference>
<evidence type="ECO:0000313" key="2">
    <source>
        <dbReference type="Proteomes" id="UP000373269"/>
    </source>
</evidence>
<dbReference type="PROSITE" id="PS51257">
    <property type="entry name" value="PROKAR_LIPOPROTEIN"/>
    <property type="match status" value="1"/>
</dbReference>
<organism evidence="1 2">
    <name type="scientific">Lysinibacillus pakistanensis</name>
    <dbReference type="NCBI Taxonomy" id="759811"/>
    <lineage>
        <taxon>Bacteria</taxon>
        <taxon>Bacillati</taxon>
        <taxon>Bacillota</taxon>
        <taxon>Bacilli</taxon>
        <taxon>Bacillales</taxon>
        <taxon>Bacillaceae</taxon>
        <taxon>Lysinibacillus</taxon>
    </lineage>
</organism>
<reference evidence="1 2" key="1">
    <citation type="submission" date="2019-11" db="EMBL/GenBank/DDBJ databases">
        <title>Whole Genome Sequencing and Comparative Genomic Analyses of Lysinibacillus pakistanensis LZH-9, a Halotolerant Strain with Excellent COD Removal Capability.</title>
        <authorList>
            <person name="Zhou H."/>
        </authorList>
    </citation>
    <scope>NUCLEOTIDE SEQUENCE [LARGE SCALE GENOMIC DNA]</scope>
    <source>
        <strain evidence="1 2">LZH-9</strain>
    </source>
</reference>
<evidence type="ECO:0000313" key="1">
    <source>
        <dbReference type="EMBL" id="QGG51544.1"/>
    </source>
</evidence>
<name>A0ABX6DAD6_9BACI</name>
<evidence type="ECO:0008006" key="3">
    <source>
        <dbReference type="Google" id="ProtNLM"/>
    </source>
</evidence>
<sequence>MKKFRGMILVGLLGIILSACSDKEDQLTRIDVQKVNEEGNYEDIQIIADKEKINFVEKSLDNVRWEPQTEVNMVKKEDALVTSFYTYDENMPERLNEYKIWFEENDTVTIISNKEDEGYGRLDKENAQNLQNILFNYP</sequence>
<gene>
    <name evidence="1" type="ORF">GDS87_11555</name>
</gene>
<accession>A0ABX6DAD6</accession>
<protein>
    <recommendedName>
        <fullName evidence="3">Lipoprotein</fullName>
    </recommendedName>
</protein>
<keyword evidence="2" id="KW-1185">Reference proteome</keyword>